<sequence>MEEYVIYPIKNYKINNFNDFIKKYVMEFDSIEDICEELKNDRGYHFRIKKNAQYIFLAI</sequence>
<accession>A0A2H4UT90</accession>
<gene>
    <name evidence="1" type="ORF">BMW23_0003</name>
</gene>
<evidence type="ECO:0000313" key="1">
    <source>
        <dbReference type="EMBL" id="ATZ80066.1"/>
    </source>
</evidence>
<keyword evidence="2" id="KW-1185">Reference proteome</keyword>
<reference evidence="1" key="1">
    <citation type="journal article" date="2017" name="Elife">
        <title>The kinetoplastid-infecting Bodo saltans virus (BsV), a window into the most abundant giant viruses in the sea.</title>
        <authorList>
            <person name="Deeg C.M."/>
            <person name="Chow C.-E.T."/>
            <person name="Suttle C.A."/>
        </authorList>
    </citation>
    <scope>NUCLEOTIDE SEQUENCE</scope>
    <source>
        <strain evidence="1">NG1</strain>
    </source>
</reference>
<protein>
    <submittedName>
        <fullName evidence="1">Uncharacterized protein</fullName>
    </submittedName>
</protein>
<dbReference type="EMBL" id="MF782455">
    <property type="protein sequence ID" value="ATZ80066.1"/>
    <property type="molecule type" value="Genomic_DNA"/>
</dbReference>
<proteinExistence type="predicted"/>
<organism evidence="1">
    <name type="scientific">Bodo saltans virus</name>
    <dbReference type="NCBI Taxonomy" id="2024608"/>
    <lineage>
        <taxon>Viruses</taxon>
        <taxon>Varidnaviria</taxon>
        <taxon>Bamfordvirae</taxon>
        <taxon>Nucleocytoviricota</taxon>
        <taxon>Megaviricetes</taxon>
        <taxon>Imitervirales</taxon>
        <taxon>Mimiviridae</taxon>
        <taxon>Klosneuvirinae</taxon>
        <taxon>Theiavirus</taxon>
        <taxon>Theiavirus salishense</taxon>
    </lineage>
</organism>
<dbReference type="Proteomes" id="UP000240325">
    <property type="component" value="Segment"/>
</dbReference>
<evidence type="ECO:0000313" key="2">
    <source>
        <dbReference type="Proteomes" id="UP000240325"/>
    </source>
</evidence>
<name>A0A2H4UT90_9VIRU</name>